<protein>
    <submittedName>
        <fullName evidence="1">Uncharacterized protein</fullName>
    </submittedName>
</protein>
<reference evidence="1" key="1">
    <citation type="journal article" date="2015" name="Nature">
        <title>Complex archaea that bridge the gap between prokaryotes and eukaryotes.</title>
        <authorList>
            <person name="Spang A."/>
            <person name="Saw J.H."/>
            <person name="Jorgensen S.L."/>
            <person name="Zaremba-Niedzwiedzka K."/>
            <person name="Martijn J."/>
            <person name="Lind A.E."/>
            <person name="van Eijk R."/>
            <person name="Schleper C."/>
            <person name="Guy L."/>
            <person name="Ettema T.J."/>
        </authorList>
    </citation>
    <scope>NUCLEOTIDE SEQUENCE</scope>
</reference>
<dbReference type="EMBL" id="LAZR01025379">
    <property type="protein sequence ID" value="KKL72092.1"/>
    <property type="molecule type" value="Genomic_DNA"/>
</dbReference>
<evidence type="ECO:0000313" key="1">
    <source>
        <dbReference type="EMBL" id="KKL72092.1"/>
    </source>
</evidence>
<organism evidence="1">
    <name type="scientific">marine sediment metagenome</name>
    <dbReference type="NCBI Taxonomy" id="412755"/>
    <lineage>
        <taxon>unclassified sequences</taxon>
        <taxon>metagenomes</taxon>
        <taxon>ecological metagenomes</taxon>
    </lineage>
</organism>
<sequence>MTDGRQAKNPINLGEDRSTFEGQAVFWARIERILREDEANRRMERILRGAPS</sequence>
<accession>A0A0F9HAG6</accession>
<proteinExistence type="predicted"/>
<name>A0A0F9HAG6_9ZZZZ</name>
<comment type="caution">
    <text evidence="1">The sequence shown here is derived from an EMBL/GenBank/DDBJ whole genome shotgun (WGS) entry which is preliminary data.</text>
</comment>
<gene>
    <name evidence="1" type="ORF">LCGC14_2088330</name>
</gene>
<dbReference type="AlphaFoldDB" id="A0A0F9HAG6"/>